<keyword evidence="1" id="KW-0812">Transmembrane</keyword>
<protein>
    <submittedName>
        <fullName evidence="2">Uncharacterized protein</fullName>
    </submittedName>
</protein>
<dbReference type="Proteomes" id="UP000290482">
    <property type="component" value="Chromosome"/>
</dbReference>
<keyword evidence="1" id="KW-1133">Transmembrane helix</keyword>
<keyword evidence="1" id="KW-0472">Membrane</keyword>
<keyword evidence="3" id="KW-1185">Reference proteome</keyword>
<proteinExistence type="predicted"/>
<dbReference type="NCBIfam" id="NF045955">
    <property type="entry name" value="MHO_4530_fam"/>
    <property type="match status" value="1"/>
</dbReference>
<dbReference type="OrthoDB" id="10011240at2"/>
<evidence type="ECO:0000256" key="1">
    <source>
        <dbReference type="SAM" id="Phobius"/>
    </source>
</evidence>
<dbReference type="RefSeq" id="WP_022935799.1">
    <property type="nucleotide sequence ID" value="NZ_LR214940.1"/>
</dbReference>
<organism evidence="2 3">
    <name type="scientific">Metamycoplasma orale</name>
    <name type="common">Mycoplasma orale</name>
    <dbReference type="NCBI Taxonomy" id="2121"/>
    <lineage>
        <taxon>Bacteria</taxon>
        <taxon>Bacillati</taxon>
        <taxon>Mycoplasmatota</taxon>
        <taxon>Mycoplasmoidales</taxon>
        <taxon>Metamycoplasmataceae</taxon>
        <taxon>Metamycoplasma</taxon>
    </lineage>
</organism>
<dbReference type="EMBL" id="LR214940">
    <property type="protein sequence ID" value="VEU55804.1"/>
    <property type="molecule type" value="Genomic_DNA"/>
</dbReference>
<reference evidence="2 3" key="1">
    <citation type="submission" date="2019-01" db="EMBL/GenBank/DDBJ databases">
        <authorList>
            <consortium name="Pathogen Informatics"/>
        </authorList>
    </citation>
    <scope>NUCLEOTIDE SEQUENCE [LARGE SCALE GENOMIC DNA]</scope>
    <source>
        <strain evidence="2 3">NCTC10112</strain>
    </source>
</reference>
<accession>A0A448ZXD0</accession>
<sequence>MKINGILILVTIIIFVILSAISIFLLISYFAKAKKNREWYGFTCFDIDIENKRIRINNDIKLLNYFPPNIKSNVISTGTWFSMSEFSNIFNSETNKLLNDFYKSNTKPDFTFDLSLTQEHSNTNYRFLIERKEDQGIIGTLFWNDYSSKQEFAFANIFHSEDIPTLFQNKESSIIYLNIKNKYSFKEKYIINEIKNLIPPKLVGITNLWIKRNKFYISVNDNQSVKISKINKCIMKLFDKLQILKKYFNASYILETELFNSIDKHRLNLLTNYLIVKYSNDLQPSKIGLNILLSPEYVKFCADYNEAMTLINSGKYYIKHYDILDVKHNKNVNKVIFPVFEDPKKEEFYKKDYNNLDIFEYMFLSFLMKAERFDLNNSILIIDDYVMNLLNINYLKKIHNQFKNISFLIKINNDTNFKYLENTINVLINSNIKIGFQINKISSYLIDFINRIKINFLYIQNDTASTFTNNIKTTLNASLISGYDFTAPLKIIFENIDLEILRSINLKNNNNLYLAKNKDLI</sequence>
<dbReference type="KEGG" id="mob:NCTC10112_00422"/>
<dbReference type="AlphaFoldDB" id="A0A448ZXD0"/>
<gene>
    <name evidence="2" type="ORF">NCTC10112_00422</name>
</gene>
<evidence type="ECO:0000313" key="2">
    <source>
        <dbReference type="EMBL" id="VEU55804.1"/>
    </source>
</evidence>
<feature type="transmembrane region" description="Helical" evidence="1">
    <location>
        <begin position="6"/>
        <end position="31"/>
    </location>
</feature>
<name>A0A448ZXD0_METOS</name>
<evidence type="ECO:0000313" key="3">
    <source>
        <dbReference type="Proteomes" id="UP000290482"/>
    </source>
</evidence>